<dbReference type="KEGG" id="pcr:Pcryo_0555"/>
<dbReference type="HOGENOM" id="CLU_1414136_0_0_6"/>
<dbReference type="AlphaFoldDB" id="Q1QDB5"/>
<organism evidence="1 2">
    <name type="scientific">Psychrobacter cryohalolentis (strain ATCC BAA-1226 / DSM 17306 / VKM B-2378 / K5)</name>
    <dbReference type="NCBI Taxonomy" id="335284"/>
    <lineage>
        <taxon>Bacteria</taxon>
        <taxon>Pseudomonadati</taxon>
        <taxon>Pseudomonadota</taxon>
        <taxon>Gammaproteobacteria</taxon>
        <taxon>Moraxellales</taxon>
        <taxon>Moraxellaceae</taxon>
        <taxon>Psychrobacter</taxon>
    </lineage>
</organism>
<sequence length="192" mass="22599">MSKLINQISIGCAVNAAIINDVMTKEKGTFNDSCIEVPKKHNIISPEPNMAWPFQNASWEAYKLYCMIVVPKELYKLAKDDKYYLDLVKEDVMRNFTIKKQEKSFQESALYHFNSLRNSISHVNYSITDDGSFVMWDHKYRQEAEELWHWHIEINKSDMDLFLGEISRHIFNLYNEIERGLRDSNTYAIITS</sequence>
<gene>
    <name evidence="1" type="ordered locus">Pcryo_0555</name>
</gene>
<evidence type="ECO:0000313" key="2">
    <source>
        <dbReference type="Proteomes" id="UP000002425"/>
    </source>
</evidence>
<dbReference type="STRING" id="335284.Pcryo_0555"/>
<keyword evidence="2" id="KW-1185">Reference proteome</keyword>
<dbReference type="RefSeq" id="WP_011512906.1">
    <property type="nucleotide sequence ID" value="NC_007969.1"/>
</dbReference>
<dbReference type="EMBL" id="CP000323">
    <property type="protein sequence ID" value="ABE74338.1"/>
    <property type="molecule type" value="Genomic_DNA"/>
</dbReference>
<protein>
    <recommendedName>
        <fullName evidence="3">pEK499-p136 HEPN domain-containing protein</fullName>
    </recommendedName>
</protein>
<accession>Q1QDB5</accession>
<evidence type="ECO:0008006" key="3">
    <source>
        <dbReference type="Google" id="ProtNLM"/>
    </source>
</evidence>
<dbReference type="Proteomes" id="UP000002425">
    <property type="component" value="Chromosome"/>
</dbReference>
<proteinExistence type="predicted"/>
<evidence type="ECO:0000313" key="1">
    <source>
        <dbReference type="EMBL" id="ABE74338.1"/>
    </source>
</evidence>
<reference evidence="1" key="1">
    <citation type="submission" date="2006-03" db="EMBL/GenBank/DDBJ databases">
        <title>Complete sequence of chromosome of Psychrobacter cryohalolentis K5.</title>
        <authorList>
            <consortium name="US DOE Joint Genome Institute"/>
            <person name="Copeland A."/>
            <person name="Lucas S."/>
            <person name="Lapidus A."/>
            <person name="Barry K."/>
            <person name="Detter J.C."/>
            <person name="Glavina del Rio T."/>
            <person name="Hammon N."/>
            <person name="Israni S."/>
            <person name="Dalin E."/>
            <person name="Tice H."/>
            <person name="Pitluck S."/>
            <person name="Brettin T."/>
            <person name="Bruce D."/>
            <person name="Han C."/>
            <person name="Tapia R."/>
            <person name="Sims D.R."/>
            <person name="Gilna P."/>
            <person name="Schmutz J."/>
            <person name="Larimer F."/>
            <person name="Land M."/>
            <person name="Hauser L."/>
            <person name="Kyrpides N."/>
            <person name="Kim E."/>
            <person name="Richardson P."/>
        </authorList>
    </citation>
    <scope>NUCLEOTIDE SEQUENCE</scope>
    <source>
        <strain evidence="1">K5</strain>
    </source>
</reference>
<name>Q1QDB5_PSYCK</name>